<evidence type="ECO:0000313" key="9">
    <source>
        <dbReference type="EMBL" id="CUP71182.1"/>
    </source>
</evidence>
<keyword evidence="5 8" id="KW-1133">Transmembrane helix</keyword>
<dbReference type="InterPro" id="IPR027417">
    <property type="entry name" value="P-loop_NTPase"/>
</dbReference>
<dbReference type="SUPFAM" id="SSF52540">
    <property type="entry name" value="P-loop containing nucleoside triphosphate hydrolases"/>
    <property type="match status" value="1"/>
</dbReference>
<evidence type="ECO:0000256" key="4">
    <source>
        <dbReference type="ARBA" id="ARBA00022692"/>
    </source>
</evidence>
<evidence type="ECO:0000256" key="3">
    <source>
        <dbReference type="ARBA" id="ARBA00022475"/>
    </source>
</evidence>
<dbReference type="InterPro" id="IPR003688">
    <property type="entry name" value="TraG/VirD4"/>
</dbReference>
<dbReference type="Proteomes" id="UP000095765">
    <property type="component" value="Unassembled WGS sequence"/>
</dbReference>
<dbReference type="CDD" id="cd01127">
    <property type="entry name" value="TrwB_TraG_TraD_VirD4"/>
    <property type="match status" value="2"/>
</dbReference>
<feature type="region of interest" description="Disordered" evidence="7">
    <location>
        <begin position="573"/>
        <end position="604"/>
    </location>
</feature>
<feature type="compositionally biased region" description="Gly residues" evidence="7">
    <location>
        <begin position="578"/>
        <end position="588"/>
    </location>
</feature>
<organism evidence="9 10">
    <name type="scientific">Anaerotruncus colihominis</name>
    <dbReference type="NCBI Taxonomy" id="169435"/>
    <lineage>
        <taxon>Bacteria</taxon>
        <taxon>Bacillati</taxon>
        <taxon>Bacillota</taxon>
        <taxon>Clostridia</taxon>
        <taxon>Eubacteriales</taxon>
        <taxon>Oscillospiraceae</taxon>
        <taxon>Anaerotruncus</taxon>
    </lineage>
</organism>
<comment type="subcellular location">
    <subcellularLocation>
        <location evidence="1">Cell membrane</location>
        <topology evidence="1">Multi-pass membrane protein</topology>
    </subcellularLocation>
</comment>
<dbReference type="RefSeq" id="WP_009261382.1">
    <property type="nucleotide sequence ID" value="NZ_CABIWA010000008.1"/>
</dbReference>
<dbReference type="GeneID" id="72462810"/>
<evidence type="ECO:0000313" key="10">
    <source>
        <dbReference type="Proteomes" id="UP000095765"/>
    </source>
</evidence>
<dbReference type="InterPro" id="IPR051539">
    <property type="entry name" value="T4SS-coupling_protein"/>
</dbReference>
<evidence type="ECO:0000256" key="7">
    <source>
        <dbReference type="SAM" id="MobiDB-lite"/>
    </source>
</evidence>
<accession>A0A174QD07</accession>
<dbReference type="GO" id="GO:0005886">
    <property type="term" value="C:plasma membrane"/>
    <property type="evidence" value="ECO:0007669"/>
    <property type="project" value="UniProtKB-SubCell"/>
</dbReference>
<evidence type="ECO:0000256" key="5">
    <source>
        <dbReference type="ARBA" id="ARBA00022989"/>
    </source>
</evidence>
<dbReference type="PANTHER" id="PTHR37937:SF1">
    <property type="entry name" value="CONJUGATIVE TRANSFER: DNA TRANSPORT"/>
    <property type="match status" value="1"/>
</dbReference>
<evidence type="ECO:0000256" key="8">
    <source>
        <dbReference type="SAM" id="Phobius"/>
    </source>
</evidence>
<dbReference type="Gene3D" id="3.40.50.300">
    <property type="entry name" value="P-loop containing nucleotide triphosphate hydrolases"/>
    <property type="match status" value="1"/>
</dbReference>
<comment type="similarity">
    <text evidence="2">Belongs to the VirD4/TraG family.</text>
</comment>
<dbReference type="PANTHER" id="PTHR37937">
    <property type="entry name" value="CONJUGATIVE TRANSFER: DNA TRANSPORT"/>
    <property type="match status" value="1"/>
</dbReference>
<evidence type="ECO:0000256" key="6">
    <source>
        <dbReference type="ARBA" id="ARBA00023136"/>
    </source>
</evidence>
<gene>
    <name evidence="9" type="ORF">ERS852551_01691</name>
</gene>
<evidence type="ECO:0000256" key="2">
    <source>
        <dbReference type="ARBA" id="ARBA00008806"/>
    </source>
</evidence>
<keyword evidence="3" id="KW-1003">Cell membrane</keyword>
<evidence type="ECO:0000256" key="1">
    <source>
        <dbReference type="ARBA" id="ARBA00004651"/>
    </source>
</evidence>
<dbReference type="Pfam" id="PF02534">
    <property type="entry name" value="T4SS-DNA_transf"/>
    <property type="match status" value="1"/>
</dbReference>
<sequence>MPTQVITLIVVGAIMFLVIGGLAFLSHYYTLDGIKSKTVGDGQHGTARWATKQEIRQTYAHVPFEPELWRKGEHLPEKQGLVLGCEGPKDHVTALVDTDDIHAMVTAASGAGKTAFFLYPNIEYALASGMSFLCTDTKGDLFRNYAGIAKDCYGYQIAVLDLRNPTRSDGNNLLHLINKYMDIYKADPKNLAAKAKAEKYSKILAKTLINTSGGDSAQYGQNAFFYDSAEGLLTAMFLLVAEYLPTEDADGNPIEKRHIVSVFKLVQELLAPSRVKGKNQFQLLLEKLPPNHKARWFAGSALNTAEQAMASVISTVLSRLNAFLDSEMEQILCFDTAIDAEKFCNEKSAIFIVLPEEDQTKYFMVSLILQNLYREILTVADENGGRLKNRVVFFADELGTCPPIQSLELMFSASRSRGLMLVPIVQSITGQLQKNYGKEGSEIIVDNCQVNLYGGFAPASQTAVELSKSLGSRTVMSGSISRGKNDPSQSLQMMERPLMTPDELKSMPKGSFIVAKTGVHPMKVKLRLFLDWGIRFGMPYEVPEKAQRFVAYADKQELEESIIRRHYGTIVMDSEQPQGGGTSAGGMAQGIQAAPDSRKTVFRP</sequence>
<dbReference type="AlphaFoldDB" id="A0A174QD07"/>
<protein>
    <submittedName>
        <fullName evidence="9">Conjugal transfer coupling protein TraG</fullName>
    </submittedName>
</protein>
<proteinExistence type="inferred from homology"/>
<reference evidence="9 10" key="1">
    <citation type="submission" date="2015-09" db="EMBL/GenBank/DDBJ databases">
        <authorList>
            <consortium name="Pathogen Informatics"/>
        </authorList>
    </citation>
    <scope>NUCLEOTIDE SEQUENCE [LARGE SCALE GENOMIC DNA]</scope>
    <source>
        <strain evidence="9 10">2789STDY5834939</strain>
    </source>
</reference>
<keyword evidence="4 8" id="KW-0812">Transmembrane</keyword>
<keyword evidence="6 8" id="KW-0472">Membrane</keyword>
<feature type="transmembrane region" description="Helical" evidence="8">
    <location>
        <begin position="6"/>
        <end position="29"/>
    </location>
</feature>
<name>A0A174QD07_9FIRM</name>
<dbReference type="EMBL" id="CZBE01000010">
    <property type="protein sequence ID" value="CUP71182.1"/>
    <property type="molecule type" value="Genomic_DNA"/>
</dbReference>